<evidence type="ECO:0000313" key="1">
    <source>
        <dbReference type="EMBL" id="MDA0138606.1"/>
    </source>
</evidence>
<proteinExistence type="predicted"/>
<keyword evidence="2" id="KW-1185">Reference proteome</keyword>
<gene>
    <name evidence="1" type="ORF">OJ962_13975</name>
</gene>
<dbReference type="SUPFAM" id="SSF55961">
    <property type="entry name" value="Bet v1-like"/>
    <property type="match status" value="1"/>
</dbReference>
<reference evidence="1" key="1">
    <citation type="submission" date="2022-10" db="EMBL/GenBank/DDBJ databases">
        <title>The WGS of Solirubrobacter sp. CPCC 204708.</title>
        <authorList>
            <person name="Jiang Z."/>
        </authorList>
    </citation>
    <scope>NUCLEOTIDE SEQUENCE</scope>
    <source>
        <strain evidence="1">CPCC 204708</strain>
    </source>
</reference>
<sequence length="130" mass="14113">MHTNRSVTSSISIRATPEAVLDLVGDAHALPRWAPGFARSVRAAGEHWVVDTGAGEALIDLRVSRERGTVDIVSVDQPARAVFTRVLANGEGAEYLFTQFFPESVSEADLRRQVGVVEGELETVRRLAEA</sequence>
<dbReference type="InterPro" id="IPR019587">
    <property type="entry name" value="Polyketide_cyclase/dehydratase"/>
</dbReference>
<evidence type="ECO:0000313" key="2">
    <source>
        <dbReference type="Proteomes" id="UP001147700"/>
    </source>
</evidence>
<dbReference type="Proteomes" id="UP001147700">
    <property type="component" value="Unassembled WGS sequence"/>
</dbReference>
<dbReference type="RefSeq" id="WP_202955286.1">
    <property type="nucleotide sequence ID" value="NZ_JAPCID010000017.1"/>
</dbReference>
<dbReference type="InterPro" id="IPR023393">
    <property type="entry name" value="START-like_dom_sf"/>
</dbReference>
<organism evidence="1 2">
    <name type="scientific">Solirubrobacter deserti</name>
    <dbReference type="NCBI Taxonomy" id="2282478"/>
    <lineage>
        <taxon>Bacteria</taxon>
        <taxon>Bacillati</taxon>
        <taxon>Actinomycetota</taxon>
        <taxon>Thermoleophilia</taxon>
        <taxon>Solirubrobacterales</taxon>
        <taxon>Solirubrobacteraceae</taxon>
        <taxon>Solirubrobacter</taxon>
    </lineage>
</organism>
<dbReference type="Gene3D" id="3.30.530.20">
    <property type="match status" value="1"/>
</dbReference>
<comment type="caution">
    <text evidence="1">The sequence shown here is derived from an EMBL/GenBank/DDBJ whole genome shotgun (WGS) entry which is preliminary data.</text>
</comment>
<protein>
    <submittedName>
        <fullName evidence="1">SRPBCC family protein</fullName>
    </submittedName>
</protein>
<dbReference type="EMBL" id="JAPCID010000017">
    <property type="protein sequence ID" value="MDA0138606.1"/>
    <property type="molecule type" value="Genomic_DNA"/>
</dbReference>
<accession>A0ABT4RJT5</accession>
<name>A0ABT4RJT5_9ACTN</name>
<dbReference type="Pfam" id="PF10604">
    <property type="entry name" value="Polyketide_cyc2"/>
    <property type="match status" value="1"/>
</dbReference>